<evidence type="ECO:0000313" key="1">
    <source>
        <dbReference type="EMBL" id="VTR30315.1"/>
    </source>
</evidence>
<dbReference type="Pfam" id="PF00577">
    <property type="entry name" value="Usher"/>
    <property type="match status" value="1"/>
</dbReference>
<protein>
    <submittedName>
        <fullName evidence="1">Outer membrane usher protein papC</fullName>
    </submittedName>
</protein>
<accession>A0A4U9UAT3</accession>
<dbReference type="EMBL" id="CABEEZ010000067">
    <property type="protein sequence ID" value="VTR30315.1"/>
    <property type="molecule type" value="Genomic_DNA"/>
</dbReference>
<organism evidence="1">
    <name type="scientific">Serratia fonticola</name>
    <dbReference type="NCBI Taxonomy" id="47917"/>
    <lineage>
        <taxon>Bacteria</taxon>
        <taxon>Pseudomonadati</taxon>
        <taxon>Pseudomonadota</taxon>
        <taxon>Gammaproteobacteria</taxon>
        <taxon>Enterobacterales</taxon>
        <taxon>Yersiniaceae</taxon>
        <taxon>Serratia</taxon>
    </lineage>
</organism>
<sequence length="73" mass="8233">MRIYYALNGGIGYDMNTLGAISIDMTHASSQLEHQTLKGESYRFNYSKVFDSIDSQITFGRLPLLREKLSLVG</sequence>
<name>A0A4U9UAT3_SERFO</name>
<dbReference type="GO" id="GO:0016020">
    <property type="term" value="C:membrane"/>
    <property type="evidence" value="ECO:0007669"/>
    <property type="project" value="InterPro"/>
</dbReference>
<dbReference type="AlphaFoldDB" id="A0A4U9UAT3"/>
<dbReference type="InterPro" id="IPR000015">
    <property type="entry name" value="Fimb_usher"/>
</dbReference>
<reference evidence="1" key="1">
    <citation type="submission" date="2019-05" db="EMBL/GenBank/DDBJ databases">
        <authorList>
            <consortium name="Pathogen Informatics"/>
        </authorList>
    </citation>
    <scope>NUCLEOTIDE SEQUENCE [LARGE SCALE GENOMIC DNA]</scope>
    <source>
        <strain evidence="1">NCTC12965</strain>
    </source>
</reference>
<dbReference type="GO" id="GO:0015473">
    <property type="term" value="F:fimbrial usher porin activity"/>
    <property type="evidence" value="ECO:0007669"/>
    <property type="project" value="InterPro"/>
</dbReference>
<gene>
    <name evidence="1" type="primary">papC_19</name>
    <name evidence="1" type="ORF">NCTC12965_03045</name>
</gene>
<dbReference type="GO" id="GO:0009297">
    <property type="term" value="P:pilus assembly"/>
    <property type="evidence" value="ECO:0007669"/>
    <property type="project" value="InterPro"/>
</dbReference>
<proteinExistence type="predicted"/>